<dbReference type="GeneID" id="6085595"/>
<dbReference type="Proteomes" id="UP000001194">
    <property type="component" value="Unassembled WGS sequence"/>
</dbReference>
<evidence type="ECO:0000259" key="2">
    <source>
        <dbReference type="PROSITE" id="PS51471"/>
    </source>
</evidence>
<dbReference type="InterPro" id="IPR044862">
    <property type="entry name" value="Pro_4_hyd_alph_FE2OG_OXY"/>
</dbReference>
<dbReference type="OrthoDB" id="27483at2759"/>
<dbReference type="Pfam" id="PF13640">
    <property type="entry name" value="2OG-FeII_Oxy_3"/>
    <property type="match status" value="1"/>
</dbReference>
<keyword evidence="4" id="KW-1185">Reference proteome</keyword>
<dbReference type="InterPro" id="IPR005123">
    <property type="entry name" value="Oxoglu/Fe-dep_dioxygenase_dom"/>
</dbReference>
<accession>B0E174</accession>
<dbReference type="Gene3D" id="2.60.120.620">
    <property type="entry name" value="q2cbj1_9rhob like domain"/>
    <property type="match status" value="1"/>
</dbReference>
<name>B0E174_LACBS</name>
<dbReference type="KEGG" id="lbc:LACBIDRAFT_316584"/>
<feature type="domain" description="Fe2OG dioxygenase" evidence="2">
    <location>
        <begin position="120"/>
        <end position="221"/>
    </location>
</feature>
<keyword evidence="1" id="KW-0479">Metal-binding</keyword>
<sequence length="446" mass="50267">MSTVLPDVMAVRDAIAKQQPFCTGTYPLSEDARHLFFLNSNGTRAHYVDLVNATDTSLQTLLLACEPAPFGVDNKDILDDTDRKAWKMDKDNFSTRLDVVHTRILDRICMKLMRGNVERKIRSELDKLNIYGPGSFFKAHKDTPRSENMFGSLVVVFPTRHEGGALQLRHKEEEWTFDSAAITSAQESPSIAYIAFHSDVEHEVSMVRSGFRVTLTYNLYIDDDSSNPSLLCLRANEMALRTSLSSFLRDRNLLPEGGYLGFGLEFQYPLAHGGTKLDDLINSLKGGDAMIKRVLDHLDLDPQLKVIYDGTMYGLEENPGENQDSQDNKNRPSHRYSSEVVQIMLDDIDRFPDYELQSSLVEALSLRTVGGVVVCDADKAGVFWDERGRRIQVGKVLWITRRTRFSRVKSAFIEVNHASLGFTYGSLCLLVPVSASGKRVKNRKEI</sequence>
<evidence type="ECO:0000313" key="3">
    <source>
        <dbReference type="EMBL" id="EDQ99407.1"/>
    </source>
</evidence>
<dbReference type="PANTHER" id="PTHR33099:SF14">
    <property type="entry name" value="PROLYL 4-HYDROXYLASE ALPHA SUBUNIT FE(2+) 2OG DIOXYGENASE DOMAIN-CONTAINING PROTEIN"/>
    <property type="match status" value="1"/>
</dbReference>
<dbReference type="PROSITE" id="PS51471">
    <property type="entry name" value="FE2OG_OXY"/>
    <property type="match status" value="1"/>
</dbReference>
<dbReference type="GO" id="GO:0016491">
    <property type="term" value="F:oxidoreductase activity"/>
    <property type="evidence" value="ECO:0007669"/>
    <property type="project" value="UniProtKB-KW"/>
</dbReference>
<keyword evidence="1" id="KW-0560">Oxidoreductase</keyword>
<dbReference type="HOGENOM" id="CLU_019613_2_1_1"/>
<dbReference type="AlphaFoldDB" id="B0E174"/>
<dbReference type="PANTHER" id="PTHR33099">
    <property type="entry name" value="FE2OG DIOXYGENASE DOMAIN-CONTAINING PROTEIN"/>
    <property type="match status" value="1"/>
</dbReference>
<proteinExistence type="inferred from homology"/>
<organism evidence="4">
    <name type="scientific">Laccaria bicolor (strain S238N-H82 / ATCC MYA-4686)</name>
    <name type="common">Bicoloured deceiver</name>
    <name type="synonym">Laccaria laccata var. bicolor</name>
    <dbReference type="NCBI Taxonomy" id="486041"/>
    <lineage>
        <taxon>Eukaryota</taxon>
        <taxon>Fungi</taxon>
        <taxon>Dikarya</taxon>
        <taxon>Basidiomycota</taxon>
        <taxon>Agaricomycotina</taxon>
        <taxon>Agaricomycetes</taxon>
        <taxon>Agaricomycetidae</taxon>
        <taxon>Agaricales</taxon>
        <taxon>Agaricineae</taxon>
        <taxon>Hydnangiaceae</taxon>
        <taxon>Laccaria</taxon>
    </lineage>
</organism>
<protein>
    <submittedName>
        <fullName evidence="3">Predicted protein</fullName>
    </submittedName>
</protein>
<dbReference type="InParanoid" id="B0E174"/>
<dbReference type="EMBL" id="DS547165">
    <property type="protein sequence ID" value="EDQ99407.1"/>
    <property type="molecule type" value="Genomic_DNA"/>
</dbReference>
<comment type="similarity">
    <text evidence="1">Belongs to the iron/ascorbate-dependent oxidoreductase family.</text>
</comment>
<reference evidence="3 4" key="1">
    <citation type="journal article" date="2008" name="Nature">
        <title>The genome of Laccaria bicolor provides insights into mycorrhizal symbiosis.</title>
        <authorList>
            <person name="Martin F."/>
            <person name="Aerts A."/>
            <person name="Ahren D."/>
            <person name="Brun A."/>
            <person name="Danchin E.G.J."/>
            <person name="Duchaussoy F."/>
            <person name="Gibon J."/>
            <person name="Kohler A."/>
            <person name="Lindquist E."/>
            <person name="Pereda V."/>
            <person name="Salamov A."/>
            <person name="Shapiro H.J."/>
            <person name="Wuyts J."/>
            <person name="Blaudez D."/>
            <person name="Buee M."/>
            <person name="Brokstein P."/>
            <person name="Canbaeck B."/>
            <person name="Cohen D."/>
            <person name="Courty P.E."/>
            <person name="Coutinho P.M."/>
            <person name="Delaruelle C."/>
            <person name="Detter J.C."/>
            <person name="Deveau A."/>
            <person name="DiFazio S."/>
            <person name="Duplessis S."/>
            <person name="Fraissinet-Tachet L."/>
            <person name="Lucic E."/>
            <person name="Frey-Klett P."/>
            <person name="Fourrey C."/>
            <person name="Feussner I."/>
            <person name="Gay G."/>
            <person name="Grimwood J."/>
            <person name="Hoegger P.J."/>
            <person name="Jain P."/>
            <person name="Kilaru S."/>
            <person name="Labbe J."/>
            <person name="Lin Y.C."/>
            <person name="Legue V."/>
            <person name="Le Tacon F."/>
            <person name="Marmeisse R."/>
            <person name="Melayah D."/>
            <person name="Montanini B."/>
            <person name="Muratet M."/>
            <person name="Nehls U."/>
            <person name="Niculita-Hirzel H."/>
            <person name="Oudot-Le Secq M.P."/>
            <person name="Peter M."/>
            <person name="Quesneville H."/>
            <person name="Rajashekar B."/>
            <person name="Reich M."/>
            <person name="Rouhier N."/>
            <person name="Schmutz J."/>
            <person name="Yin T."/>
            <person name="Chalot M."/>
            <person name="Henrissat B."/>
            <person name="Kuees U."/>
            <person name="Lucas S."/>
            <person name="Van de Peer Y."/>
            <person name="Podila G.K."/>
            <person name="Polle A."/>
            <person name="Pukkila P.J."/>
            <person name="Richardson P.M."/>
            <person name="Rouze P."/>
            <person name="Sanders I.R."/>
            <person name="Stajich J.E."/>
            <person name="Tunlid A."/>
            <person name="Tuskan G."/>
            <person name="Grigoriev I.V."/>
        </authorList>
    </citation>
    <scope>NUCLEOTIDE SEQUENCE [LARGE SCALE GENOMIC DNA]</scope>
    <source>
        <strain evidence="4">S238N-H82 / ATCC MYA-4686</strain>
    </source>
</reference>
<keyword evidence="1" id="KW-0408">Iron</keyword>
<evidence type="ECO:0000256" key="1">
    <source>
        <dbReference type="RuleBase" id="RU003682"/>
    </source>
</evidence>
<dbReference type="RefSeq" id="XP_001889958.1">
    <property type="nucleotide sequence ID" value="XM_001889923.1"/>
</dbReference>
<dbReference type="GO" id="GO:0046872">
    <property type="term" value="F:metal ion binding"/>
    <property type="evidence" value="ECO:0007669"/>
    <property type="project" value="UniProtKB-KW"/>
</dbReference>
<gene>
    <name evidence="3" type="ORF">LACBIDRAFT_316584</name>
</gene>
<evidence type="ECO:0000313" key="4">
    <source>
        <dbReference type="Proteomes" id="UP000001194"/>
    </source>
</evidence>